<sequence>MLKGHGGEIYAWARELGLDPWEIKDHSSNLSPLPPPEGLYELLKNSLPEIENLPEVDSLSLRERFAQEYPHLFPEEILPSSGTTEWIFALPRVLEPQRVLILGPTYSDYADAAKTSKVPVFFFMAREEEDFRPPLEELAQNLKEDDLVFICNPNNPTGSFISPEKISALARENPKSYFVIDESYADFLPGKTSLLDLGERLPNVVILRSFSKIFKIPGLRLGLAVAGERFVRPLWRHYLPWSVNRLAQIAGPWLLDQKEHVKKVQNFVQEERKLIFEGLKNVEGLKIFKGQVHFFLVKLSRKKSHEVWRELLLKYRILVRNASNFEGLNEYYLRFSLRTKEENQALLKALKEVIQ</sequence>
<dbReference type="SUPFAM" id="SSF53383">
    <property type="entry name" value="PLP-dependent transferases"/>
    <property type="match status" value="1"/>
</dbReference>
<evidence type="ECO:0000256" key="2">
    <source>
        <dbReference type="ARBA" id="ARBA00022898"/>
    </source>
</evidence>
<proteinExistence type="predicted"/>
<dbReference type="GO" id="GO:0008483">
    <property type="term" value="F:transaminase activity"/>
    <property type="evidence" value="ECO:0007669"/>
    <property type="project" value="UniProtKB-KW"/>
</dbReference>
<dbReference type="InterPro" id="IPR004839">
    <property type="entry name" value="Aminotransferase_I/II_large"/>
</dbReference>
<dbReference type="PANTHER" id="PTHR42885:SF1">
    <property type="entry name" value="THREONINE-PHOSPHATE DECARBOXYLASE"/>
    <property type="match status" value="1"/>
</dbReference>
<dbReference type="GO" id="GO:0030170">
    <property type="term" value="F:pyridoxal phosphate binding"/>
    <property type="evidence" value="ECO:0007669"/>
    <property type="project" value="InterPro"/>
</dbReference>
<comment type="caution">
    <text evidence="4">The sequence shown here is derived from an EMBL/GenBank/DDBJ whole genome shotgun (WGS) entry which is preliminary data.</text>
</comment>
<keyword evidence="4" id="KW-0808">Transferase</keyword>
<comment type="cofactor">
    <cofactor evidence="1">
        <name>pyridoxal 5'-phosphate</name>
        <dbReference type="ChEBI" id="CHEBI:597326"/>
    </cofactor>
</comment>
<evidence type="ECO:0000259" key="3">
    <source>
        <dbReference type="Pfam" id="PF00155"/>
    </source>
</evidence>
<dbReference type="InterPro" id="IPR015422">
    <property type="entry name" value="PyrdxlP-dep_Trfase_small"/>
</dbReference>
<dbReference type="CDD" id="cd00609">
    <property type="entry name" value="AAT_like"/>
    <property type="match status" value="1"/>
</dbReference>
<keyword evidence="4" id="KW-0032">Aminotransferase</keyword>
<keyword evidence="2" id="KW-0663">Pyridoxal phosphate</keyword>
<dbReference type="InterPro" id="IPR015421">
    <property type="entry name" value="PyrdxlP-dep_Trfase_major"/>
</dbReference>
<dbReference type="Proteomes" id="UP000886101">
    <property type="component" value="Unassembled WGS sequence"/>
</dbReference>
<evidence type="ECO:0000313" key="4">
    <source>
        <dbReference type="EMBL" id="HHI98145.1"/>
    </source>
</evidence>
<protein>
    <submittedName>
        <fullName evidence="4">Aminotransferase class I/II-fold pyridoxal phosphate-dependent enzyme</fullName>
    </submittedName>
</protein>
<feature type="domain" description="Aminotransferase class I/classII large" evidence="3">
    <location>
        <begin position="48"/>
        <end position="350"/>
    </location>
</feature>
<dbReference type="InterPro" id="IPR015424">
    <property type="entry name" value="PyrdxlP-dep_Trfase"/>
</dbReference>
<dbReference type="EMBL" id="DROK01000293">
    <property type="protein sequence ID" value="HHI98145.1"/>
    <property type="molecule type" value="Genomic_DNA"/>
</dbReference>
<organism evidence="4">
    <name type="scientific">Thermodesulfatator atlanticus</name>
    <dbReference type="NCBI Taxonomy" id="501497"/>
    <lineage>
        <taxon>Bacteria</taxon>
        <taxon>Pseudomonadati</taxon>
        <taxon>Thermodesulfobacteriota</taxon>
        <taxon>Thermodesulfobacteria</taxon>
        <taxon>Thermodesulfobacteriales</taxon>
        <taxon>Thermodesulfatatoraceae</taxon>
        <taxon>Thermodesulfatator</taxon>
    </lineage>
</organism>
<name>A0A7V5U3F3_9BACT</name>
<dbReference type="Gene3D" id="3.40.640.10">
    <property type="entry name" value="Type I PLP-dependent aspartate aminotransferase-like (Major domain)"/>
    <property type="match status" value="1"/>
</dbReference>
<dbReference type="Gene3D" id="3.90.1150.10">
    <property type="entry name" value="Aspartate Aminotransferase, domain 1"/>
    <property type="match status" value="1"/>
</dbReference>
<accession>A0A7V5U3F3</accession>
<gene>
    <name evidence="4" type="ORF">ENJ96_09920</name>
</gene>
<dbReference type="AlphaFoldDB" id="A0A7V5U3F3"/>
<dbReference type="Pfam" id="PF00155">
    <property type="entry name" value="Aminotran_1_2"/>
    <property type="match status" value="1"/>
</dbReference>
<dbReference type="PANTHER" id="PTHR42885">
    <property type="entry name" value="HISTIDINOL-PHOSPHATE AMINOTRANSFERASE-RELATED"/>
    <property type="match status" value="1"/>
</dbReference>
<evidence type="ECO:0000256" key="1">
    <source>
        <dbReference type="ARBA" id="ARBA00001933"/>
    </source>
</evidence>
<reference evidence="4" key="1">
    <citation type="journal article" date="2020" name="mSystems">
        <title>Genome- and Community-Level Interaction Insights into Carbon Utilization and Element Cycling Functions of Hydrothermarchaeota in Hydrothermal Sediment.</title>
        <authorList>
            <person name="Zhou Z."/>
            <person name="Liu Y."/>
            <person name="Xu W."/>
            <person name="Pan J."/>
            <person name="Luo Z.H."/>
            <person name="Li M."/>
        </authorList>
    </citation>
    <scope>NUCLEOTIDE SEQUENCE [LARGE SCALE GENOMIC DNA]</scope>
    <source>
        <strain evidence="4">HyVt-533</strain>
    </source>
</reference>